<feature type="transmembrane region" description="Helical" evidence="9">
    <location>
        <begin position="76"/>
        <end position="94"/>
    </location>
</feature>
<feature type="transmembrane region" description="Helical" evidence="9">
    <location>
        <begin position="299"/>
        <end position="317"/>
    </location>
</feature>
<evidence type="ECO:0000256" key="6">
    <source>
        <dbReference type="ARBA" id="ARBA00022967"/>
    </source>
</evidence>
<feature type="transmembrane region" description="Helical" evidence="9">
    <location>
        <begin position="266"/>
        <end position="287"/>
    </location>
</feature>
<evidence type="ECO:0000256" key="1">
    <source>
        <dbReference type="ARBA" id="ARBA00022448"/>
    </source>
</evidence>
<evidence type="ECO:0000256" key="9">
    <source>
        <dbReference type="SAM" id="Phobius"/>
    </source>
</evidence>
<proteinExistence type="predicted"/>
<dbReference type="PANTHER" id="PTHR30578:SF0">
    <property type="entry name" value="ION-TRANSLOCATING OXIDOREDUCTASE COMPLEX SUBUNIT D"/>
    <property type="match status" value="1"/>
</dbReference>
<evidence type="ECO:0000256" key="4">
    <source>
        <dbReference type="ARBA" id="ARBA00022643"/>
    </source>
</evidence>
<evidence type="ECO:0000256" key="8">
    <source>
        <dbReference type="ARBA" id="ARBA00023136"/>
    </source>
</evidence>
<dbReference type="AlphaFoldDB" id="A0A2N1PME6"/>
<dbReference type="InterPro" id="IPR004338">
    <property type="entry name" value="NqrB/RnfD"/>
</dbReference>
<keyword evidence="2" id="KW-0597">Phosphoprotein</keyword>
<evidence type="ECO:0000256" key="7">
    <source>
        <dbReference type="ARBA" id="ARBA00022989"/>
    </source>
</evidence>
<name>A0A2N1PME6_9BACT</name>
<dbReference type="GO" id="GO:0055085">
    <property type="term" value="P:transmembrane transport"/>
    <property type="evidence" value="ECO:0007669"/>
    <property type="project" value="InterPro"/>
</dbReference>
<feature type="transmembrane region" description="Helical" evidence="9">
    <location>
        <begin position="211"/>
        <end position="235"/>
    </location>
</feature>
<evidence type="ECO:0000256" key="2">
    <source>
        <dbReference type="ARBA" id="ARBA00022553"/>
    </source>
</evidence>
<reference evidence="10 11" key="1">
    <citation type="journal article" date="2017" name="ISME J.">
        <title>Potential for microbial H2 and metal transformations associated with novel bacteria and archaea in deep terrestrial subsurface sediments.</title>
        <authorList>
            <person name="Hernsdorf A.W."/>
            <person name="Amano Y."/>
            <person name="Miyakawa K."/>
            <person name="Ise K."/>
            <person name="Suzuki Y."/>
            <person name="Anantharaman K."/>
            <person name="Probst A."/>
            <person name="Burstein D."/>
            <person name="Thomas B.C."/>
            <person name="Banfield J.F."/>
        </authorList>
    </citation>
    <scope>NUCLEOTIDE SEQUENCE [LARGE SCALE GENOMIC DNA]</scope>
    <source>
        <strain evidence="10">HGW-Wallbacteria-1</strain>
    </source>
</reference>
<accession>A0A2N1PME6</accession>
<evidence type="ECO:0000313" key="11">
    <source>
        <dbReference type="Proteomes" id="UP000233256"/>
    </source>
</evidence>
<comment type="caution">
    <text evidence="10">The sequence shown here is derived from an EMBL/GenBank/DDBJ whole genome shotgun (WGS) entry which is preliminary data.</text>
</comment>
<gene>
    <name evidence="10" type="ORF">CVV64_13945</name>
</gene>
<feature type="transmembrane region" description="Helical" evidence="9">
    <location>
        <begin position="242"/>
        <end position="260"/>
    </location>
</feature>
<keyword evidence="1" id="KW-0813">Transport</keyword>
<evidence type="ECO:0000256" key="5">
    <source>
        <dbReference type="ARBA" id="ARBA00022692"/>
    </source>
</evidence>
<dbReference type="EMBL" id="PGXC01000016">
    <property type="protein sequence ID" value="PKK89509.1"/>
    <property type="molecule type" value="Genomic_DNA"/>
</dbReference>
<keyword evidence="7 9" id="KW-1133">Transmembrane helix</keyword>
<dbReference type="Proteomes" id="UP000233256">
    <property type="component" value="Unassembled WGS sequence"/>
</dbReference>
<keyword evidence="6" id="KW-1278">Translocase</keyword>
<feature type="transmembrane region" description="Helical" evidence="9">
    <location>
        <begin position="180"/>
        <end position="199"/>
    </location>
</feature>
<dbReference type="PANTHER" id="PTHR30578">
    <property type="entry name" value="ELECTRON TRANSPORT COMPLEX PROTEIN RNFD"/>
    <property type="match status" value="1"/>
</dbReference>
<dbReference type="Pfam" id="PF03116">
    <property type="entry name" value="NQR2_RnfD_RnfE"/>
    <property type="match status" value="1"/>
</dbReference>
<keyword evidence="8 9" id="KW-0472">Membrane</keyword>
<sequence>MFPHYSQCRLTPHPLHELSLHCYTVMQSYSPLSNQESTMTIKPFSAFQKLNGLYMKFLPALILPLIFGIFHFGWQVLAIVMISLAGAFIPAILFSHFRKLKLDQSWWITGLLCAFALPTQIPLWAVFLASAFGQAIGKEVFGGFGTNPFNPALTGRVFITLCLPALFAGPWLIPVKPAGGALSWTADTVSGATPLALFRSTGTYPEFMNNLLGFTGGSICETPAILFFLIMIYMLWRKIGQLTYSFSFLSTLLVFGYIGSRLFPSRILSGHLQIVTGGVMACAALYCTDPISSPRTTQGRILSGMLLAFLVIIIRGWSTFPEGIMFSILLVNSFCALLESSSGKKNDASGVQ</sequence>
<feature type="transmembrane region" description="Helical" evidence="9">
    <location>
        <begin position="106"/>
        <end position="133"/>
    </location>
</feature>
<feature type="transmembrane region" description="Helical" evidence="9">
    <location>
        <begin position="53"/>
        <end position="70"/>
    </location>
</feature>
<evidence type="ECO:0008006" key="12">
    <source>
        <dbReference type="Google" id="ProtNLM"/>
    </source>
</evidence>
<keyword evidence="3" id="KW-0285">Flavoprotein</keyword>
<protein>
    <recommendedName>
        <fullName evidence="12">Electron transporter RnfD</fullName>
    </recommendedName>
</protein>
<keyword evidence="5 9" id="KW-0812">Transmembrane</keyword>
<evidence type="ECO:0000256" key="3">
    <source>
        <dbReference type="ARBA" id="ARBA00022630"/>
    </source>
</evidence>
<keyword evidence="4" id="KW-0288">FMN</keyword>
<evidence type="ECO:0000313" key="10">
    <source>
        <dbReference type="EMBL" id="PKK89509.1"/>
    </source>
</evidence>
<organism evidence="10 11">
    <name type="scientific">Candidatus Wallbacteria bacterium HGW-Wallbacteria-1</name>
    <dbReference type="NCBI Taxonomy" id="2013854"/>
    <lineage>
        <taxon>Bacteria</taxon>
        <taxon>Candidatus Walliibacteriota</taxon>
    </lineage>
</organism>
<dbReference type="GO" id="GO:0005886">
    <property type="term" value="C:plasma membrane"/>
    <property type="evidence" value="ECO:0007669"/>
    <property type="project" value="TreeGrafter"/>
</dbReference>
<feature type="transmembrane region" description="Helical" evidence="9">
    <location>
        <begin position="153"/>
        <end position="173"/>
    </location>
</feature>